<dbReference type="RefSeq" id="WP_258791066.1">
    <property type="nucleotide sequence ID" value="NZ_JANUGQ010000043.1"/>
</dbReference>
<dbReference type="InterPro" id="IPR013830">
    <property type="entry name" value="SGNH_hydro"/>
</dbReference>
<dbReference type="Gene3D" id="3.40.50.1110">
    <property type="entry name" value="SGNH hydrolase"/>
    <property type="match status" value="1"/>
</dbReference>
<feature type="region of interest" description="Disordered" evidence="1">
    <location>
        <begin position="333"/>
        <end position="361"/>
    </location>
</feature>
<organism evidence="3 4">
    <name type="scientific">Streptomyces pyxinae</name>
    <dbReference type="NCBI Taxonomy" id="2970734"/>
    <lineage>
        <taxon>Bacteria</taxon>
        <taxon>Bacillati</taxon>
        <taxon>Actinomycetota</taxon>
        <taxon>Actinomycetes</taxon>
        <taxon>Kitasatosporales</taxon>
        <taxon>Streptomycetaceae</taxon>
        <taxon>Streptomyces</taxon>
    </lineage>
</organism>
<name>A0ABT2CQM8_9ACTN</name>
<dbReference type="SUPFAM" id="SSF52266">
    <property type="entry name" value="SGNH hydrolase"/>
    <property type="match status" value="1"/>
</dbReference>
<proteinExistence type="predicted"/>
<evidence type="ECO:0000256" key="1">
    <source>
        <dbReference type="SAM" id="MobiDB-lite"/>
    </source>
</evidence>
<keyword evidence="4" id="KW-1185">Reference proteome</keyword>
<dbReference type="Pfam" id="PF13472">
    <property type="entry name" value="Lipase_GDSL_2"/>
    <property type="match status" value="1"/>
</dbReference>
<gene>
    <name evidence="3" type="ORF">NX801_29710</name>
</gene>
<evidence type="ECO:0000313" key="4">
    <source>
        <dbReference type="Proteomes" id="UP001431313"/>
    </source>
</evidence>
<evidence type="ECO:0000313" key="3">
    <source>
        <dbReference type="EMBL" id="MCS0639742.1"/>
    </source>
</evidence>
<comment type="caution">
    <text evidence="3">The sequence shown here is derived from an EMBL/GenBank/DDBJ whole genome shotgun (WGS) entry which is preliminary data.</text>
</comment>
<feature type="compositionally biased region" description="Low complexity" evidence="1">
    <location>
        <begin position="347"/>
        <end position="361"/>
    </location>
</feature>
<dbReference type="InterPro" id="IPR036514">
    <property type="entry name" value="SGNH_hydro_sf"/>
</dbReference>
<protein>
    <submittedName>
        <fullName evidence="3">GDSL-type esterase/lipase family protein</fullName>
    </submittedName>
</protein>
<accession>A0ABT2CQM8</accession>
<dbReference type="EMBL" id="JANUGQ010000043">
    <property type="protein sequence ID" value="MCS0639742.1"/>
    <property type="molecule type" value="Genomic_DNA"/>
</dbReference>
<feature type="domain" description="SGNH hydrolase-type esterase" evidence="2">
    <location>
        <begin position="148"/>
        <end position="314"/>
    </location>
</feature>
<dbReference type="Proteomes" id="UP001431313">
    <property type="component" value="Unassembled WGS sequence"/>
</dbReference>
<evidence type="ECO:0000259" key="2">
    <source>
        <dbReference type="Pfam" id="PF13472"/>
    </source>
</evidence>
<sequence length="361" mass="37724">MGWLDPVPFLRGVAWLDKGAALRADPLDSARLPWDTTERAQLPVGVRLEFTASPGTRAVEIRYRAGLPDRAEPLRELAHCFALWQGDRCVREVLGGPAGESVVTIALPPGPGPYAVHPPEHLAPVILGVRAVGGDVEPAPPLPRWLVHGDSITEGWWSTRPAHAWPAVAGRALGLDPVNLGYAGGARGELATAQQLAALDGELITLAFGTNCWGSVPLSAPLLHETVRAFVALVRRGHPETPLLLVSPLLRPAAETTPNALGATLAELREAMEAAVRELVRGGDRRLALLPGREVLGPERLADGLHPDDAGHARLAAAVAEAVRDLGLPALAGRSAVRTPGGPGAPDGPDAPDTQGAPDGP</sequence>
<reference evidence="3" key="1">
    <citation type="submission" date="2022-08" db="EMBL/GenBank/DDBJ databases">
        <authorList>
            <person name="Somphong A."/>
            <person name="Phongsopitanun W."/>
        </authorList>
    </citation>
    <scope>NUCLEOTIDE SEQUENCE</scope>
    <source>
        <strain evidence="3">LP05-1</strain>
    </source>
</reference>